<name>A0A837P4G4_LACPN</name>
<feature type="binding site" evidence="8">
    <location>
        <position position="422"/>
    </location>
    <ligand>
        <name>meso-2,6-diaminopimelate</name>
        <dbReference type="ChEBI" id="CHEBI:57791"/>
    </ligand>
</feature>
<feature type="binding site" evidence="8">
    <location>
        <begin position="446"/>
        <end position="449"/>
    </location>
    <ligand>
        <name>meso-2,6-diaminopimelate</name>
        <dbReference type="ChEBI" id="CHEBI:57791"/>
    </ligand>
</feature>
<dbReference type="InterPro" id="IPR000713">
    <property type="entry name" value="Mur_ligase_N"/>
</dbReference>
<dbReference type="HAMAP" id="MF_00208">
    <property type="entry name" value="MurE"/>
    <property type="match status" value="1"/>
</dbReference>
<keyword evidence="8 13" id="KW-0436">Ligase</keyword>
<feature type="modified residue" description="N6-carboxylysine" evidence="8">
    <location>
        <position position="255"/>
    </location>
</feature>
<comment type="subcellular location">
    <subcellularLocation>
        <location evidence="8 9">Cytoplasm</location>
    </subcellularLocation>
</comment>
<dbReference type="SUPFAM" id="SSF53244">
    <property type="entry name" value="MurD-like peptide ligases, peptide-binding domain"/>
    <property type="match status" value="1"/>
</dbReference>
<dbReference type="GO" id="GO:0008765">
    <property type="term" value="F:UDP-N-acetylmuramoylalanyl-D-glutamate-2,6-diaminopimelate ligase activity"/>
    <property type="evidence" value="ECO:0007669"/>
    <property type="project" value="UniProtKB-UniRule"/>
</dbReference>
<dbReference type="PANTHER" id="PTHR23135:SF4">
    <property type="entry name" value="UDP-N-ACETYLMURAMOYL-L-ALANYL-D-GLUTAMATE--2,6-DIAMINOPIMELATE LIGASE MURE HOMOLOG, CHLOROPLASTIC"/>
    <property type="match status" value="1"/>
</dbReference>
<sequence>MYRAITSLISILIWGDNYPVCMYSRNSNFIEKDANIMQASQLINSLKFKQVQPALTTDFDVTMLTQDTREVQPGAMFIAVVGYHVDGHDLVDQAIGKGAKIIVASKPLDVNVPVIYVENTERAMAILADVFYGAPSQKMRMIGVTGTNGKTTVTHLIEQIYRDQQQATGLIGTMYRKIKDEKLPTANTTPDAITTQRTLAAMRDAGVETVAMEVSSIALVLGRVWGIDYDIAVFTNLTQDHLDFHKTMAKYTEAKAMLFAQLGNKYSADGTNKVAVLNTDDPVGREFEQYTAAHVLTFGLKPDAMINAQNVEIKSHGTEFDLSVFGHVTHVTMQLIGQFNVYNMLAAFAAAYASGIPEDQIIKSLEKVTGVKGRFQSVPSHTGVSVIVDYSHTPDGLLNALETIQDFATKDIYCVVGCGGDRDKTKRPKMAKIAVEHSTKPIFTSDNPRTEDPTMILNDMVAGVPNADVPVYEDRHVAIAKAIEAAQPGDVVLIAGKGHEDYQIIGRTKHHFDDSEEAAKALALKPTID</sequence>
<dbReference type="NCBIfam" id="NF001126">
    <property type="entry name" value="PRK00139.1-4"/>
    <property type="match status" value="1"/>
</dbReference>
<comment type="similarity">
    <text evidence="2 8">Belongs to the MurCDEF family. MurE subfamily.</text>
</comment>
<dbReference type="NCBIfam" id="NF001124">
    <property type="entry name" value="PRK00139.1-2"/>
    <property type="match status" value="1"/>
</dbReference>
<dbReference type="SUPFAM" id="SSF53623">
    <property type="entry name" value="MurD-like peptide ligases, catalytic domain"/>
    <property type="match status" value="1"/>
</dbReference>
<comment type="function">
    <text evidence="8">Catalyzes the addition of meso-diaminopimelic acid to the nucleotide precursor UDP-N-acetylmuramoyl-L-alanyl-D-glutamate (UMAG) in the biosynthesis of bacterial cell-wall peptidoglycan.</text>
</comment>
<dbReference type="UniPathway" id="UPA00219"/>
<feature type="binding site" evidence="8">
    <location>
        <begin position="146"/>
        <end position="152"/>
    </location>
    <ligand>
        <name>ATP</name>
        <dbReference type="ChEBI" id="CHEBI:30616"/>
    </ligand>
</feature>
<evidence type="ECO:0000256" key="9">
    <source>
        <dbReference type="RuleBase" id="RU004135"/>
    </source>
</evidence>
<dbReference type="InterPro" id="IPR005761">
    <property type="entry name" value="UDP-N-AcMur-Glu-dNH2Pim_ligase"/>
</dbReference>
<organism evidence="13 14">
    <name type="scientific">Lactiplantibacillus plantarum WJL</name>
    <dbReference type="NCBI Taxonomy" id="1350466"/>
    <lineage>
        <taxon>Bacteria</taxon>
        <taxon>Bacillati</taxon>
        <taxon>Bacillota</taxon>
        <taxon>Bacilli</taxon>
        <taxon>Lactobacillales</taxon>
        <taxon>Lactobacillaceae</taxon>
        <taxon>Lactiplantibacillus</taxon>
    </lineage>
</organism>
<evidence type="ECO:0000256" key="6">
    <source>
        <dbReference type="ARBA" id="ARBA00023306"/>
    </source>
</evidence>
<dbReference type="Gene3D" id="3.40.1390.10">
    <property type="entry name" value="MurE/MurF, N-terminal domain"/>
    <property type="match status" value="1"/>
</dbReference>
<comment type="cofactor">
    <cofactor evidence="8">
        <name>Mg(2+)</name>
        <dbReference type="ChEBI" id="CHEBI:18420"/>
    </cofactor>
</comment>
<comment type="pathway">
    <text evidence="1 8 9">Cell wall biogenesis; peptidoglycan biosynthesis.</text>
</comment>
<keyword evidence="8" id="KW-0547">Nucleotide-binding</keyword>
<keyword evidence="3 8" id="KW-0132">Cell division</keyword>
<keyword evidence="4 8" id="KW-0133">Cell shape</keyword>
<feature type="binding site" evidence="8">
    <location>
        <position position="68"/>
    </location>
    <ligand>
        <name>UDP-N-acetyl-alpha-D-muramoyl-L-alanyl-D-glutamate</name>
        <dbReference type="ChEBI" id="CHEBI:83900"/>
    </ligand>
</feature>
<keyword evidence="8" id="KW-0067">ATP-binding</keyword>
<evidence type="ECO:0000256" key="3">
    <source>
        <dbReference type="ARBA" id="ARBA00022618"/>
    </source>
</evidence>
<dbReference type="Gene3D" id="3.40.1190.10">
    <property type="entry name" value="Mur-like, catalytic domain"/>
    <property type="match status" value="1"/>
</dbReference>
<feature type="short sequence motif" description="Meso-diaminopimelate recognition motif" evidence="8">
    <location>
        <begin position="446"/>
        <end position="449"/>
    </location>
</feature>
<dbReference type="InterPro" id="IPR013221">
    <property type="entry name" value="Mur_ligase_cen"/>
</dbReference>
<dbReference type="Gene3D" id="3.90.190.20">
    <property type="entry name" value="Mur ligase, C-terminal domain"/>
    <property type="match status" value="1"/>
</dbReference>
<feature type="binding site" evidence="8">
    <location>
        <position position="500"/>
    </location>
    <ligand>
        <name>meso-2,6-diaminopimelate</name>
        <dbReference type="ChEBI" id="CHEBI:57791"/>
    </ligand>
</feature>
<evidence type="ECO:0000256" key="2">
    <source>
        <dbReference type="ARBA" id="ARBA00005898"/>
    </source>
</evidence>
<dbReference type="GO" id="GO:0009252">
    <property type="term" value="P:peptidoglycan biosynthetic process"/>
    <property type="evidence" value="ECO:0007669"/>
    <property type="project" value="UniProtKB-UniRule"/>
</dbReference>
<evidence type="ECO:0000256" key="8">
    <source>
        <dbReference type="HAMAP-Rule" id="MF_00208"/>
    </source>
</evidence>
<evidence type="ECO:0000259" key="10">
    <source>
        <dbReference type="Pfam" id="PF01225"/>
    </source>
</evidence>
<feature type="binding site" evidence="8">
    <location>
        <position position="215"/>
    </location>
    <ligand>
        <name>UDP-N-acetyl-alpha-D-muramoyl-L-alanyl-D-glutamate</name>
        <dbReference type="ChEBI" id="CHEBI:83900"/>
    </ligand>
</feature>
<feature type="domain" description="Mur ligase C-terminal" evidence="11">
    <location>
        <begin position="373"/>
        <end position="498"/>
    </location>
</feature>
<gene>
    <name evidence="8" type="primary">murE</name>
    <name evidence="13" type="ORF">WJL_1248</name>
</gene>
<dbReference type="GO" id="GO:0051301">
    <property type="term" value="P:cell division"/>
    <property type="evidence" value="ECO:0007669"/>
    <property type="project" value="UniProtKB-KW"/>
</dbReference>
<reference evidence="13 14" key="1">
    <citation type="submission" date="2015-10" db="EMBL/GenBank/DDBJ databases">
        <title>Resequencing of Lactobacillus plantarum WJL strain genome.</title>
        <authorList>
            <person name="Martino M.E."/>
        </authorList>
    </citation>
    <scope>NUCLEOTIDE SEQUENCE [LARGE SCALE GENOMIC DNA]</scope>
    <source>
        <strain evidence="13 14">WJL</strain>
    </source>
</reference>
<dbReference type="NCBIfam" id="TIGR01085">
    <property type="entry name" value="murE"/>
    <property type="match status" value="1"/>
</dbReference>
<evidence type="ECO:0000256" key="4">
    <source>
        <dbReference type="ARBA" id="ARBA00022960"/>
    </source>
</evidence>
<feature type="binding site" evidence="8">
    <location>
        <begin position="188"/>
        <end position="189"/>
    </location>
    <ligand>
        <name>UDP-N-acetyl-alpha-D-muramoyl-L-alanyl-D-glutamate</name>
        <dbReference type="ChEBI" id="CHEBI:83900"/>
    </ligand>
</feature>
<keyword evidence="5 8" id="KW-0573">Peptidoglycan synthesis</keyword>
<evidence type="ECO:0000256" key="5">
    <source>
        <dbReference type="ARBA" id="ARBA00022984"/>
    </source>
</evidence>
<comment type="caution">
    <text evidence="8">Lacks conserved residue(s) required for the propagation of feature annotation.</text>
</comment>
<feature type="domain" description="Mur ligase central" evidence="12">
    <location>
        <begin position="144"/>
        <end position="351"/>
    </location>
</feature>
<comment type="caution">
    <text evidence="13">The sequence shown here is derived from an EMBL/GenBank/DDBJ whole genome shotgun (WGS) entry which is preliminary data.</text>
</comment>
<dbReference type="EC" id="6.3.2.13" evidence="8"/>
<dbReference type="GO" id="GO:0005524">
    <property type="term" value="F:ATP binding"/>
    <property type="evidence" value="ECO:0007669"/>
    <property type="project" value="UniProtKB-UniRule"/>
</dbReference>
<dbReference type="Pfam" id="PF02875">
    <property type="entry name" value="Mur_ligase_C"/>
    <property type="match status" value="1"/>
</dbReference>
<evidence type="ECO:0000256" key="7">
    <source>
        <dbReference type="ARBA" id="ARBA00023316"/>
    </source>
</evidence>
<dbReference type="InterPro" id="IPR036565">
    <property type="entry name" value="Mur-like_cat_sf"/>
</dbReference>
<feature type="domain" description="Mur ligase N-terminal catalytic" evidence="10">
    <location>
        <begin position="61"/>
        <end position="132"/>
    </location>
</feature>
<evidence type="ECO:0000259" key="11">
    <source>
        <dbReference type="Pfam" id="PF02875"/>
    </source>
</evidence>
<dbReference type="GO" id="GO:0000287">
    <property type="term" value="F:magnesium ion binding"/>
    <property type="evidence" value="ECO:0007669"/>
    <property type="project" value="UniProtKB-UniRule"/>
</dbReference>
<dbReference type="AlphaFoldDB" id="A0A837P4G4"/>
<dbReference type="Proteomes" id="UP000050511">
    <property type="component" value="Unassembled WGS sequence"/>
</dbReference>
<accession>A0A837P4G4</accession>
<dbReference type="GO" id="GO:0008360">
    <property type="term" value="P:regulation of cell shape"/>
    <property type="evidence" value="ECO:0007669"/>
    <property type="project" value="UniProtKB-KW"/>
</dbReference>
<feature type="binding site" evidence="8">
    <location>
        <position position="223"/>
    </location>
    <ligand>
        <name>UDP-N-acetyl-alpha-D-muramoyl-L-alanyl-D-glutamate</name>
        <dbReference type="ChEBI" id="CHEBI:83900"/>
    </ligand>
</feature>
<dbReference type="GO" id="GO:0071555">
    <property type="term" value="P:cell wall organization"/>
    <property type="evidence" value="ECO:0007669"/>
    <property type="project" value="UniProtKB-KW"/>
</dbReference>
<feature type="binding site" evidence="8">
    <location>
        <position position="187"/>
    </location>
    <ligand>
        <name>UDP-N-acetyl-alpha-D-muramoyl-L-alanyl-D-glutamate</name>
        <dbReference type="ChEBI" id="CHEBI:83900"/>
    </ligand>
</feature>
<keyword evidence="8" id="KW-0460">Magnesium</keyword>
<dbReference type="PANTHER" id="PTHR23135">
    <property type="entry name" value="MUR LIGASE FAMILY MEMBER"/>
    <property type="match status" value="1"/>
</dbReference>
<keyword evidence="7 8" id="KW-0961">Cell wall biogenesis/degradation</keyword>
<comment type="catalytic activity">
    <reaction evidence="8">
        <text>UDP-N-acetyl-alpha-D-muramoyl-L-alanyl-D-glutamate + meso-2,6-diaminopimelate + ATP = UDP-N-acetyl-alpha-D-muramoyl-L-alanyl-gamma-D-glutamyl-meso-2,6-diaminopimelate + ADP + phosphate + H(+)</text>
        <dbReference type="Rhea" id="RHEA:23676"/>
        <dbReference type="ChEBI" id="CHEBI:15378"/>
        <dbReference type="ChEBI" id="CHEBI:30616"/>
        <dbReference type="ChEBI" id="CHEBI:43474"/>
        <dbReference type="ChEBI" id="CHEBI:57791"/>
        <dbReference type="ChEBI" id="CHEBI:83900"/>
        <dbReference type="ChEBI" id="CHEBI:83905"/>
        <dbReference type="ChEBI" id="CHEBI:456216"/>
        <dbReference type="EC" id="6.3.2.13"/>
    </reaction>
</comment>
<protein>
    <recommendedName>
        <fullName evidence="8">UDP-N-acetylmuramoyl-L-alanyl-D-glutamate--2,6-diaminopimelate ligase</fullName>
        <ecNumber evidence="8">6.3.2.13</ecNumber>
    </recommendedName>
    <alternativeName>
        <fullName evidence="8">Meso-A2pm-adding enzyme</fullName>
    </alternativeName>
    <alternativeName>
        <fullName evidence="8">Meso-diaminopimelate-adding enzyme</fullName>
    </alternativeName>
    <alternativeName>
        <fullName evidence="8">UDP-MurNAc-L-Ala-D-Glu:meso-diaminopimelate ligase</fullName>
    </alternativeName>
    <alternativeName>
        <fullName evidence="8">UDP-MurNAc-tripeptide synthetase</fullName>
    </alternativeName>
    <alternativeName>
        <fullName evidence="8">UDP-N-acetylmuramyl-tripeptide synthetase</fullName>
    </alternativeName>
</protein>
<evidence type="ECO:0000259" key="12">
    <source>
        <dbReference type="Pfam" id="PF08245"/>
    </source>
</evidence>
<evidence type="ECO:0000313" key="13">
    <source>
        <dbReference type="EMBL" id="KPN44171.1"/>
    </source>
</evidence>
<dbReference type="EMBL" id="LKLZ01000003">
    <property type="protein sequence ID" value="KPN44171.1"/>
    <property type="molecule type" value="Genomic_DNA"/>
</dbReference>
<keyword evidence="6 8" id="KW-0131">Cell cycle</keyword>
<dbReference type="SUPFAM" id="SSF63418">
    <property type="entry name" value="MurE/MurF N-terminal domain"/>
    <property type="match status" value="1"/>
</dbReference>
<dbReference type="GO" id="GO:0005737">
    <property type="term" value="C:cytoplasm"/>
    <property type="evidence" value="ECO:0007669"/>
    <property type="project" value="UniProtKB-SubCell"/>
</dbReference>
<proteinExistence type="inferred from homology"/>
<dbReference type="Pfam" id="PF08245">
    <property type="entry name" value="Mur_ligase_M"/>
    <property type="match status" value="1"/>
</dbReference>
<dbReference type="InterPro" id="IPR004101">
    <property type="entry name" value="Mur_ligase_C"/>
</dbReference>
<dbReference type="InterPro" id="IPR036615">
    <property type="entry name" value="Mur_ligase_C_dom_sf"/>
</dbReference>
<dbReference type="InterPro" id="IPR035911">
    <property type="entry name" value="MurE/MurF_N"/>
</dbReference>
<feature type="binding site" evidence="8">
    <location>
        <position position="496"/>
    </location>
    <ligand>
        <name>meso-2,6-diaminopimelate</name>
        <dbReference type="ChEBI" id="CHEBI:57791"/>
    </ligand>
</feature>
<dbReference type="Pfam" id="PF01225">
    <property type="entry name" value="Mur_ligase"/>
    <property type="match status" value="1"/>
</dbReference>
<comment type="PTM">
    <text evidence="8">Carboxylation is probably crucial for Mg(2+) binding and, consequently, for the gamma-phosphate positioning of ATP.</text>
</comment>
<evidence type="ECO:0000313" key="14">
    <source>
        <dbReference type="Proteomes" id="UP000050511"/>
    </source>
</evidence>
<evidence type="ECO:0000256" key="1">
    <source>
        <dbReference type="ARBA" id="ARBA00004752"/>
    </source>
</evidence>
<keyword evidence="8" id="KW-0963">Cytoplasm</keyword>